<feature type="transmembrane region" description="Helical" evidence="3">
    <location>
        <begin position="7"/>
        <end position="27"/>
    </location>
</feature>
<protein>
    <submittedName>
        <fullName evidence="4">Putative capsid</fullName>
    </submittedName>
</protein>
<name>A0A7T4V797_9VIRU</name>
<dbReference type="EMBL" id="MT896202">
    <property type="protein sequence ID" value="QQD36915.1"/>
    <property type="molecule type" value="Genomic_RNA"/>
</dbReference>
<accession>A0A7T4V797</accession>
<proteinExistence type="predicted"/>
<dbReference type="Gene3D" id="2.60.120.20">
    <property type="match status" value="2"/>
</dbReference>
<dbReference type="CDD" id="cd00205">
    <property type="entry name" value="rhv_like"/>
    <property type="match status" value="1"/>
</dbReference>
<dbReference type="SUPFAM" id="SSF88633">
    <property type="entry name" value="Positive stranded ssRNA viruses"/>
    <property type="match status" value="2"/>
</dbReference>
<keyword evidence="2" id="KW-0946">Virion</keyword>
<reference evidence="4" key="2">
    <citation type="submission" date="2020-08" db="EMBL/GenBank/DDBJ databases">
        <authorList>
            <person name="Ribeiro G."/>
        </authorList>
    </citation>
    <scope>NUCLEOTIDE SEQUENCE</scope>
    <source>
        <strain evidence="4">AILV1/AP59/BR</strain>
    </source>
</reference>
<evidence type="ECO:0000256" key="1">
    <source>
        <dbReference type="ARBA" id="ARBA00004328"/>
    </source>
</evidence>
<reference evidence="4" key="1">
    <citation type="journal article" date="2020" name="Viruses">
        <title>Aedes aegypti from Amazon Basin Harbor High Diversity of Novel Viral Species.</title>
        <authorList>
            <person name="Ribeiro GO"/>
            <person name="Morais VS"/>
            <person name="Monteiro FJC"/>
            <person name="Ribeiro ESD"/>
            <person name="Rego MODS"/>
            <person name="Souto RNP"/>
            <person name="Villanova F"/>
            <person name="Tahmasebi R"/>
            <person name="Hefford PM"/>
            <person name="Deng X"/>
            <person name="Delwart E"/>
            <person name="Cerdeira Sabino E"/>
            <person name="Fernandes LN"/>
            <person name="da Costa AC Leal.E."/>
        </authorList>
    </citation>
    <scope>NUCLEOTIDE SEQUENCE</scope>
    <source>
        <strain evidence="4">AILV1/AP59/BR</strain>
    </source>
</reference>
<dbReference type="InterPro" id="IPR033703">
    <property type="entry name" value="Rhv-like"/>
</dbReference>
<sequence length="794" mass="89577">MYIFNQIHLIVSVSFLFCFLNLLYSIFKRSYSITTVEETIQEFQREQQERDANDQMYLINNIQLINWTRVWRYLRRRLSRSRLHTLYTSGVRNYLASNRFYAYRQTESNYGGTYCITITLRTRDGSRQLLFVRREGNSKRNIFEDGYKEVFQYLMSWKPQGLDSNQQTPLAISTDENVEVSDKKENVIIEGAETRETKEAKVNLDHNLINWSTTEGTYDFTEGEGSIMARWMPLSSVEVNQTIATRAPIWQAKIIEDIAALKNINVLPMRGFMLGKFDVEFKLVLQATPFQACSLLLSWCPHPYGLMQYNAMVGTEALEATKLNQRLPKYVPFRDYLDVTTAVQRPNVILDVASGGEAVLRVGQKFHRTFIRNFDFDRVTGVNMGIRGGYQGLLLLHQLTPVMVGNGTQSSFTARIFYRFVEAKLTAMTQPVEARTKVELPYMYVIPKNEDAKFTEMSSVAAEEQKRTILRTKYRTQGPAMGALSLIRGVGMTATGLIASVEAVSMIRGTRPRNRDKPNDIVGQVVVSPRPRPNFTNGEGIDGAAVIGLSFSELTNVLESFSDEPTSYKDFVNINGLLTTFEWNTGDAVGSNLWVWNGHPTDSGKALTEDQIATGGFSVNQLFTPLSIASSGFTNYAGTIKLYFQFVKTIFHKGAVEVSIQYGRELVDNALENSYVKVINLQDCAGFEMVFPYIYDTPMRSITGTSTPSFLPSVATSDISAMVHSARITVRVLNRLVAPDTVANYVQMLVWMKGGEDFVLSFPRPYNTTLAYPTGNGFYPPQIIPYSVGATVPE</sequence>
<evidence type="ECO:0000256" key="3">
    <source>
        <dbReference type="SAM" id="Phobius"/>
    </source>
</evidence>
<evidence type="ECO:0000256" key="2">
    <source>
        <dbReference type="ARBA" id="ARBA00022844"/>
    </source>
</evidence>
<evidence type="ECO:0000313" key="4">
    <source>
        <dbReference type="EMBL" id="QQD36915.1"/>
    </source>
</evidence>
<organism evidence="4">
    <name type="scientific">Aedes iflavi-like virus 1</name>
    <dbReference type="NCBI Taxonomy" id="2798295"/>
    <lineage>
        <taxon>Viruses</taxon>
        <taxon>Riboviria</taxon>
        <taxon>Orthornavirae</taxon>
        <taxon>Pisuviricota</taxon>
        <taxon>Pisoniviricetes</taxon>
        <taxon>Picornavirales</taxon>
        <taxon>Iflaviridae</taxon>
    </lineage>
</organism>
<dbReference type="GO" id="GO:0044423">
    <property type="term" value="C:virion component"/>
    <property type="evidence" value="ECO:0007669"/>
    <property type="project" value="UniProtKB-KW"/>
</dbReference>
<keyword evidence="3" id="KW-0812">Transmembrane</keyword>
<dbReference type="InterPro" id="IPR029053">
    <property type="entry name" value="Viral_coat"/>
</dbReference>
<comment type="subcellular location">
    <subcellularLocation>
        <location evidence="1">Virion</location>
    </subcellularLocation>
</comment>
<keyword evidence="3" id="KW-0472">Membrane</keyword>
<keyword evidence="3" id="KW-1133">Transmembrane helix</keyword>